<name>A0A1J7IV97_9PEZI</name>
<proteinExistence type="predicted"/>
<organism evidence="3 4">
    <name type="scientific">Coniochaeta ligniaria NRRL 30616</name>
    <dbReference type="NCBI Taxonomy" id="1408157"/>
    <lineage>
        <taxon>Eukaryota</taxon>
        <taxon>Fungi</taxon>
        <taxon>Dikarya</taxon>
        <taxon>Ascomycota</taxon>
        <taxon>Pezizomycotina</taxon>
        <taxon>Sordariomycetes</taxon>
        <taxon>Sordariomycetidae</taxon>
        <taxon>Coniochaetales</taxon>
        <taxon>Coniochaetaceae</taxon>
        <taxon>Coniochaeta</taxon>
    </lineage>
</organism>
<evidence type="ECO:0000256" key="1">
    <source>
        <dbReference type="SAM" id="MobiDB-lite"/>
    </source>
</evidence>
<reference evidence="3 4" key="1">
    <citation type="submission" date="2016-10" db="EMBL/GenBank/DDBJ databases">
        <title>Draft genome sequence of Coniochaeta ligniaria NRRL30616, a lignocellulolytic fungus for bioabatement of inhibitors in plant biomass hydrolysates.</title>
        <authorList>
            <consortium name="DOE Joint Genome Institute"/>
            <person name="Jimenez D.J."/>
            <person name="Hector R.E."/>
            <person name="Riley R."/>
            <person name="Sun H."/>
            <person name="Grigoriev I.V."/>
            <person name="Van Elsas J.D."/>
            <person name="Nichols N.N."/>
        </authorList>
    </citation>
    <scope>NUCLEOTIDE SEQUENCE [LARGE SCALE GENOMIC DNA]</scope>
    <source>
        <strain evidence="3 4">NRRL 30616</strain>
    </source>
</reference>
<dbReference type="AlphaFoldDB" id="A0A1J7IV97"/>
<gene>
    <name evidence="3" type="ORF">CONLIGDRAFT_678089</name>
</gene>
<keyword evidence="2" id="KW-0812">Transmembrane</keyword>
<keyword evidence="2" id="KW-0472">Membrane</keyword>
<feature type="region of interest" description="Disordered" evidence="1">
    <location>
        <begin position="1"/>
        <end position="27"/>
    </location>
</feature>
<evidence type="ECO:0000256" key="2">
    <source>
        <dbReference type="SAM" id="Phobius"/>
    </source>
</evidence>
<sequence length="307" mass="33457">MSGTRSSRSGAPSPEEQLEPSVDQVAPLPVVSHTTSKSVLEEHMSRETSLYAPRMIPGGMQSSSENVKIVKTAKVVRPFPPSMTALMTKNYASWALLLCLGVGGLFVEHLFVSWAQRYSNMTVVPFGKLLNDLFEAGILRPSRKHDSTSKSGGEQSAQSLVELVGSWLAGGQSTQSLEKTETNWHLQGVDGLDAQSTRKIVIDGLILKGRAIAVFSKATSVLTLPVLVARPEAYLSLLQLAEAWHEIARDKPTEQWAVDALSKARHEFVGLLRSAKGYYRDCRRDLDKIIADIEADGGYQPAPASRA</sequence>
<accession>A0A1J7IV97</accession>
<evidence type="ECO:0000313" key="3">
    <source>
        <dbReference type="EMBL" id="OIW31623.1"/>
    </source>
</evidence>
<keyword evidence="2" id="KW-1133">Transmembrane helix</keyword>
<feature type="transmembrane region" description="Helical" evidence="2">
    <location>
        <begin position="91"/>
        <end position="112"/>
    </location>
</feature>
<dbReference type="Proteomes" id="UP000182658">
    <property type="component" value="Unassembled WGS sequence"/>
</dbReference>
<evidence type="ECO:0000313" key="4">
    <source>
        <dbReference type="Proteomes" id="UP000182658"/>
    </source>
</evidence>
<dbReference type="InParanoid" id="A0A1J7IV97"/>
<dbReference type="EMBL" id="KV875095">
    <property type="protein sequence ID" value="OIW31623.1"/>
    <property type="molecule type" value="Genomic_DNA"/>
</dbReference>
<feature type="compositionally biased region" description="Polar residues" evidence="1">
    <location>
        <begin position="1"/>
        <end position="10"/>
    </location>
</feature>
<protein>
    <recommendedName>
        <fullName evidence="5">Transmembrane protein</fullName>
    </recommendedName>
</protein>
<evidence type="ECO:0008006" key="5">
    <source>
        <dbReference type="Google" id="ProtNLM"/>
    </source>
</evidence>
<keyword evidence="4" id="KW-1185">Reference proteome</keyword>